<evidence type="ECO:0000256" key="7">
    <source>
        <dbReference type="ARBA" id="ARBA00023136"/>
    </source>
</evidence>
<keyword evidence="7 8" id="KW-0472">Membrane</keyword>
<dbReference type="KEGG" id="sva:SVA_0308"/>
<name>A0A1B4V0C3_9GAMM</name>
<dbReference type="EMBL" id="AP014936">
    <property type="protein sequence ID" value="BAU46890.1"/>
    <property type="molecule type" value="Genomic_DNA"/>
</dbReference>
<evidence type="ECO:0000313" key="9">
    <source>
        <dbReference type="EMBL" id="BAU46890.1"/>
    </source>
</evidence>
<evidence type="ECO:0000256" key="4">
    <source>
        <dbReference type="ARBA" id="ARBA00022475"/>
    </source>
</evidence>
<dbReference type="PANTHER" id="PTHR36838">
    <property type="entry name" value="AUXIN EFFLUX CARRIER FAMILY PROTEIN"/>
    <property type="match status" value="1"/>
</dbReference>
<gene>
    <name evidence="9" type="ORF">SVA_0308</name>
</gene>
<accession>A0A1B4V0C3</accession>
<evidence type="ECO:0000256" key="3">
    <source>
        <dbReference type="ARBA" id="ARBA00022448"/>
    </source>
</evidence>
<evidence type="ECO:0000256" key="1">
    <source>
        <dbReference type="ARBA" id="ARBA00004651"/>
    </source>
</evidence>
<dbReference type="GO" id="GO:0055085">
    <property type="term" value="P:transmembrane transport"/>
    <property type="evidence" value="ECO:0007669"/>
    <property type="project" value="InterPro"/>
</dbReference>
<comment type="similarity">
    <text evidence="2">Belongs to the auxin efflux carrier (TC 2.A.69) family.</text>
</comment>
<feature type="transmembrane region" description="Helical" evidence="8">
    <location>
        <begin position="270"/>
        <end position="291"/>
    </location>
</feature>
<keyword evidence="4" id="KW-1003">Cell membrane</keyword>
<dbReference type="RefSeq" id="WP_096457794.1">
    <property type="nucleotide sequence ID" value="NZ_AP014936.1"/>
</dbReference>
<dbReference type="InterPro" id="IPR004776">
    <property type="entry name" value="Mem_transp_PIN-like"/>
</dbReference>
<dbReference type="Proteomes" id="UP000218899">
    <property type="component" value="Chromosome"/>
</dbReference>
<evidence type="ECO:0000256" key="6">
    <source>
        <dbReference type="ARBA" id="ARBA00022989"/>
    </source>
</evidence>
<evidence type="ECO:0000256" key="5">
    <source>
        <dbReference type="ARBA" id="ARBA00022692"/>
    </source>
</evidence>
<feature type="transmembrane region" description="Helical" evidence="8">
    <location>
        <begin position="153"/>
        <end position="172"/>
    </location>
</feature>
<evidence type="ECO:0000256" key="2">
    <source>
        <dbReference type="ARBA" id="ARBA00010145"/>
    </source>
</evidence>
<dbReference type="Pfam" id="PF03547">
    <property type="entry name" value="Mem_trans"/>
    <property type="match status" value="2"/>
</dbReference>
<sequence length="294" mass="31344">MLLIRILGIVFPVFAIVAAGYVYGRLKRPDLTTVNQLNMDVLLPALLFSVLSSESFDVAAYGGLALGATLVILGSGLLALPVARLAGVQAKTLVPPMMFNNSGNMGLPLAVFAFGPQALPAAVMLLIVENGLHFTLGTWLMDHRAHWLDVLKQPIVVATIAGLLFSISGFALPEPVEITIDMIGQASIPLLLFALGTRMIDIDLRQWRLGLLGAVLCPVTGLLVVLAVRPFLDLTPLQDSLLLLFGALPPAVLNYLVAERYRQEPGKVASIVLIGNLAAFVSIPLVLPFALQGQ</sequence>
<comment type="subcellular location">
    <subcellularLocation>
        <location evidence="1">Cell membrane</location>
        <topology evidence="1">Multi-pass membrane protein</topology>
    </subcellularLocation>
</comment>
<keyword evidence="6 8" id="KW-1133">Transmembrane helix</keyword>
<feature type="transmembrane region" description="Helical" evidence="8">
    <location>
        <begin position="58"/>
        <end position="80"/>
    </location>
</feature>
<feature type="transmembrane region" description="Helical" evidence="8">
    <location>
        <begin position="209"/>
        <end position="228"/>
    </location>
</feature>
<dbReference type="AlphaFoldDB" id="A0A1B4V0C3"/>
<keyword evidence="3" id="KW-0813">Transport</keyword>
<keyword evidence="10" id="KW-1185">Reference proteome</keyword>
<organism evidence="9 10">
    <name type="scientific">Sulfurifustis variabilis</name>
    <dbReference type="NCBI Taxonomy" id="1675686"/>
    <lineage>
        <taxon>Bacteria</taxon>
        <taxon>Pseudomonadati</taxon>
        <taxon>Pseudomonadota</taxon>
        <taxon>Gammaproteobacteria</taxon>
        <taxon>Acidiferrobacterales</taxon>
        <taxon>Acidiferrobacteraceae</taxon>
        <taxon>Sulfurifustis</taxon>
    </lineage>
</organism>
<dbReference type="OrthoDB" id="3238001at2"/>
<reference evidence="9 10" key="1">
    <citation type="submission" date="2015-08" db="EMBL/GenBank/DDBJ databases">
        <title>Complete genome sequence of Sulfurifustis variabilis.</title>
        <authorList>
            <person name="Miura A."/>
            <person name="Kojima H."/>
            <person name="Fukui M."/>
        </authorList>
    </citation>
    <scope>NUCLEOTIDE SEQUENCE [LARGE SCALE GENOMIC DNA]</scope>
    <source>
        <strain evidence="10">skN76</strain>
    </source>
</reference>
<feature type="transmembrane region" description="Helical" evidence="8">
    <location>
        <begin position="6"/>
        <end position="24"/>
    </location>
</feature>
<dbReference type="Gene3D" id="1.20.1530.20">
    <property type="match status" value="1"/>
</dbReference>
<dbReference type="PANTHER" id="PTHR36838:SF1">
    <property type="entry name" value="SLR1864 PROTEIN"/>
    <property type="match status" value="1"/>
</dbReference>
<evidence type="ECO:0000256" key="8">
    <source>
        <dbReference type="SAM" id="Phobius"/>
    </source>
</evidence>
<feature type="transmembrane region" description="Helical" evidence="8">
    <location>
        <begin position="240"/>
        <end position="258"/>
    </location>
</feature>
<dbReference type="GO" id="GO:0005886">
    <property type="term" value="C:plasma membrane"/>
    <property type="evidence" value="ECO:0007669"/>
    <property type="project" value="UniProtKB-SubCell"/>
</dbReference>
<keyword evidence="5 8" id="KW-0812">Transmembrane</keyword>
<proteinExistence type="inferred from homology"/>
<protein>
    <submittedName>
        <fullName evidence="9">Transporter</fullName>
    </submittedName>
</protein>
<dbReference type="InterPro" id="IPR038770">
    <property type="entry name" value="Na+/solute_symporter_sf"/>
</dbReference>
<evidence type="ECO:0000313" key="10">
    <source>
        <dbReference type="Proteomes" id="UP000218899"/>
    </source>
</evidence>